<reference evidence="4 5" key="1">
    <citation type="submission" date="2018-01" db="EMBL/GenBank/DDBJ databases">
        <title>Co-occurrence of chitin degradation, pigmentation and bioactivity in marine Pseudoalteromonas.</title>
        <authorList>
            <person name="Paulsen S."/>
            <person name="Gram L."/>
            <person name="Machado H."/>
        </authorList>
    </citation>
    <scope>NUCLEOTIDE SEQUENCE [LARGE SCALE GENOMIC DNA]</scope>
    <source>
        <strain evidence="4 5">S3663</strain>
    </source>
</reference>
<dbReference type="InterPro" id="IPR050832">
    <property type="entry name" value="Bact_Acetyltransf"/>
</dbReference>
<dbReference type="AlphaFoldDB" id="A0A5R9Q3U9"/>
<dbReference type="Proteomes" id="UP000309186">
    <property type="component" value="Unassembled WGS sequence"/>
</dbReference>
<proteinExistence type="predicted"/>
<name>A0A5R9Q3U9_9GAMM</name>
<dbReference type="GO" id="GO:0016747">
    <property type="term" value="F:acyltransferase activity, transferring groups other than amino-acyl groups"/>
    <property type="evidence" value="ECO:0007669"/>
    <property type="project" value="InterPro"/>
</dbReference>
<keyword evidence="1 4" id="KW-0808">Transferase</keyword>
<dbReference type="PROSITE" id="PS51186">
    <property type="entry name" value="GNAT"/>
    <property type="match status" value="1"/>
</dbReference>
<dbReference type="InterPro" id="IPR000182">
    <property type="entry name" value="GNAT_dom"/>
</dbReference>
<dbReference type="PANTHER" id="PTHR43877:SF2">
    <property type="entry name" value="AMINOALKYLPHOSPHONATE N-ACETYLTRANSFERASE-RELATED"/>
    <property type="match status" value="1"/>
</dbReference>
<dbReference type="PANTHER" id="PTHR43877">
    <property type="entry name" value="AMINOALKYLPHOSPHONATE N-ACETYLTRANSFERASE-RELATED-RELATED"/>
    <property type="match status" value="1"/>
</dbReference>
<dbReference type="InterPro" id="IPR016181">
    <property type="entry name" value="Acyl_CoA_acyltransferase"/>
</dbReference>
<keyword evidence="2" id="KW-0012">Acyltransferase</keyword>
<dbReference type="Gene3D" id="3.40.630.30">
    <property type="match status" value="1"/>
</dbReference>
<feature type="domain" description="N-acetyltransferase" evidence="3">
    <location>
        <begin position="4"/>
        <end position="139"/>
    </location>
</feature>
<dbReference type="CDD" id="cd04301">
    <property type="entry name" value="NAT_SF"/>
    <property type="match status" value="1"/>
</dbReference>
<evidence type="ECO:0000313" key="4">
    <source>
        <dbReference type="EMBL" id="TLX47186.1"/>
    </source>
</evidence>
<protein>
    <submittedName>
        <fullName evidence="4">N-acetyltransferase</fullName>
    </submittedName>
</protein>
<dbReference type="RefSeq" id="WP_138481132.1">
    <property type="nucleotide sequence ID" value="NZ_PPSW01000014.1"/>
</dbReference>
<dbReference type="SUPFAM" id="SSF55729">
    <property type="entry name" value="Acyl-CoA N-acyltransferases (Nat)"/>
    <property type="match status" value="1"/>
</dbReference>
<evidence type="ECO:0000313" key="5">
    <source>
        <dbReference type="Proteomes" id="UP000309186"/>
    </source>
</evidence>
<accession>A0A5R9Q3U9</accession>
<evidence type="ECO:0000259" key="3">
    <source>
        <dbReference type="PROSITE" id="PS51186"/>
    </source>
</evidence>
<gene>
    <name evidence="4" type="ORF">C1E24_10310</name>
</gene>
<comment type="caution">
    <text evidence="4">The sequence shown here is derived from an EMBL/GenBank/DDBJ whole genome shotgun (WGS) entry which is preliminary data.</text>
</comment>
<sequence>MNKAIFRLAVIDDAEEINSVSTHLGYQKLSENQASEKLLSLLNSEADQIFVAELKGKIIGWIHLFYARRLASNDFYEIGGLVVNPEYRGQGIGKNLVKFATSQVTKEVRVRCNETRLESHLFYKLQGFKSTKSQRVFVK</sequence>
<evidence type="ECO:0000256" key="2">
    <source>
        <dbReference type="ARBA" id="ARBA00023315"/>
    </source>
</evidence>
<dbReference type="OrthoDB" id="6456007at2"/>
<evidence type="ECO:0000256" key="1">
    <source>
        <dbReference type="ARBA" id="ARBA00022679"/>
    </source>
</evidence>
<dbReference type="Pfam" id="PF00583">
    <property type="entry name" value="Acetyltransf_1"/>
    <property type="match status" value="1"/>
</dbReference>
<dbReference type="EMBL" id="PPSW01000014">
    <property type="protein sequence ID" value="TLX47186.1"/>
    <property type="molecule type" value="Genomic_DNA"/>
</dbReference>
<organism evidence="4 5">
    <name type="scientific">Pseudoalteromonas phenolica</name>
    <dbReference type="NCBI Taxonomy" id="161398"/>
    <lineage>
        <taxon>Bacteria</taxon>
        <taxon>Pseudomonadati</taxon>
        <taxon>Pseudomonadota</taxon>
        <taxon>Gammaproteobacteria</taxon>
        <taxon>Alteromonadales</taxon>
        <taxon>Pseudoalteromonadaceae</taxon>
        <taxon>Pseudoalteromonas</taxon>
    </lineage>
</organism>